<dbReference type="InterPro" id="IPR025312">
    <property type="entry name" value="DUF4216"/>
</dbReference>
<feature type="domain" description="DUF4216" evidence="2">
    <location>
        <begin position="235"/>
        <end position="305"/>
    </location>
</feature>
<evidence type="ECO:0000259" key="2">
    <source>
        <dbReference type="Pfam" id="PF13952"/>
    </source>
</evidence>
<keyword evidence="5" id="KW-1185">Reference proteome</keyword>
<evidence type="ECO:0000259" key="3">
    <source>
        <dbReference type="Pfam" id="PF13960"/>
    </source>
</evidence>
<dbReference type="Proteomes" id="UP000027120">
    <property type="component" value="Unassembled WGS sequence"/>
</dbReference>
<name>A0A067DR72_CITSI</name>
<dbReference type="Pfam" id="PF13952">
    <property type="entry name" value="DUF4216"/>
    <property type="match status" value="1"/>
</dbReference>
<sequence length="369" mass="42206">MVHLPIHLADEAKIAGPVQYRWMYLIERELRKLKSYVRNKCHPEGSIAEGYLVEECLTFCSRYLPGIETKFNQPSRNADNEEGNNESLSIFSKTGHGMGKEEIIFLDPLILSQAHRHVLFNCEEVTAFIKQINITHIHSEQFPKWFETKRVQQEGDNAVSEDLKRLAQGPNKMISRFKKYMINGFRFRIKEVDLKTKTQNSGVVVIAKTSSFASVKDKNPILGDVSYFGRLTDVIELDYYGGRKVTLFKCDWVDVNSSRGIKKDELGFTLVNLNSSLNTDELFVLATQAIQVFYVADPVEKDWHVAVITKPRDLFNMEENEVEDDGELLVANESYSGQRLEELPDNFDITALVRDNMPGTVMMITFTNS</sequence>
<dbReference type="PANTHER" id="PTHR48451">
    <property type="entry name" value="DUF4218 DOMAIN-CONTAINING PROTEIN"/>
    <property type="match status" value="1"/>
</dbReference>
<dbReference type="PANTHER" id="PTHR48451:SF1">
    <property type="entry name" value="DUF4218 DOMAIN-CONTAINING PROTEIN"/>
    <property type="match status" value="1"/>
</dbReference>
<evidence type="ECO:0000256" key="1">
    <source>
        <dbReference type="SAM" id="MobiDB-lite"/>
    </source>
</evidence>
<accession>A0A067DR72</accession>
<evidence type="ECO:0000313" key="4">
    <source>
        <dbReference type="EMBL" id="KDO41522.1"/>
    </source>
</evidence>
<evidence type="ECO:0008006" key="6">
    <source>
        <dbReference type="Google" id="ProtNLM"/>
    </source>
</evidence>
<gene>
    <name evidence="4" type="ORF">CISIN_1g037486mg</name>
</gene>
<feature type="region of interest" description="Disordered" evidence="1">
    <location>
        <begin position="71"/>
        <end position="91"/>
    </location>
</feature>
<organism evidence="4 5">
    <name type="scientific">Citrus sinensis</name>
    <name type="common">Sweet orange</name>
    <name type="synonym">Citrus aurantium var. sinensis</name>
    <dbReference type="NCBI Taxonomy" id="2711"/>
    <lineage>
        <taxon>Eukaryota</taxon>
        <taxon>Viridiplantae</taxon>
        <taxon>Streptophyta</taxon>
        <taxon>Embryophyta</taxon>
        <taxon>Tracheophyta</taxon>
        <taxon>Spermatophyta</taxon>
        <taxon>Magnoliopsida</taxon>
        <taxon>eudicotyledons</taxon>
        <taxon>Gunneridae</taxon>
        <taxon>Pentapetalae</taxon>
        <taxon>rosids</taxon>
        <taxon>malvids</taxon>
        <taxon>Sapindales</taxon>
        <taxon>Rutaceae</taxon>
        <taxon>Aurantioideae</taxon>
        <taxon>Citrus</taxon>
    </lineage>
</organism>
<proteinExistence type="predicted"/>
<dbReference type="Pfam" id="PF13960">
    <property type="entry name" value="DUF4218"/>
    <property type="match status" value="1"/>
</dbReference>
<protein>
    <recommendedName>
        <fullName evidence="6">DUF4218 domain-containing protein</fullName>
    </recommendedName>
</protein>
<dbReference type="InterPro" id="IPR025452">
    <property type="entry name" value="DUF4218"/>
</dbReference>
<dbReference type="AlphaFoldDB" id="A0A067DR72"/>
<feature type="domain" description="DUF4218" evidence="3">
    <location>
        <begin position="1"/>
        <end position="77"/>
    </location>
</feature>
<reference evidence="4 5" key="1">
    <citation type="submission" date="2014-04" db="EMBL/GenBank/DDBJ databases">
        <authorList>
            <consortium name="International Citrus Genome Consortium"/>
            <person name="Gmitter F."/>
            <person name="Chen C."/>
            <person name="Farmerie W."/>
            <person name="Harkins T."/>
            <person name="Desany B."/>
            <person name="Mohiuddin M."/>
            <person name="Kodira C."/>
            <person name="Borodovsky M."/>
            <person name="Lomsadze A."/>
            <person name="Burns P."/>
            <person name="Jenkins J."/>
            <person name="Prochnik S."/>
            <person name="Shu S."/>
            <person name="Chapman J."/>
            <person name="Pitluck S."/>
            <person name="Schmutz J."/>
            <person name="Rokhsar D."/>
        </authorList>
    </citation>
    <scope>NUCLEOTIDE SEQUENCE</scope>
</reference>
<dbReference type="EMBL" id="KK785615">
    <property type="protein sequence ID" value="KDO41522.1"/>
    <property type="molecule type" value="Genomic_DNA"/>
</dbReference>
<evidence type="ECO:0000313" key="5">
    <source>
        <dbReference type="Proteomes" id="UP000027120"/>
    </source>
</evidence>